<name>A0A2T2WGL4_SULTH</name>
<keyword evidence="4" id="KW-0812">Transmembrane</keyword>
<dbReference type="EMBL" id="PXYX01000112">
    <property type="protein sequence ID" value="PSR21360.1"/>
    <property type="molecule type" value="Genomic_DNA"/>
</dbReference>
<dbReference type="InterPro" id="IPR027417">
    <property type="entry name" value="P-loop_NTPase"/>
</dbReference>
<evidence type="ECO:0000256" key="3">
    <source>
        <dbReference type="ARBA" id="ARBA00022475"/>
    </source>
</evidence>
<dbReference type="Proteomes" id="UP000242705">
    <property type="component" value="Unassembled WGS sequence"/>
</dbReference>
<reference evidence="7 8" key="1">
    <citation type="journal article" date="2014" name="BMC Genomics">
        <title>Comparison of environmental and isolate Sulfobacillus genomes reveals diverse carbon, sulfur, nitrogen, and hydrogen metabolisms.</title>
        <authorList>
            <person name="Justice N.B."/>
            <person name="Norman A."/>
            <person name="Brown C.T."/>
            <person name="Singh A."/>
            <person name="Thomas B.C."/>
            <person name="Banfield J.F."/>
        </authorList>
    </citation>
    <scope>NUCLEOTIDE SEQUENCE [LARGE SCALE GENOMIC DNA]</scope>
    <source>
        <strain evidence="7">AMDSBA5</strain>
    </source>
</reference>
<comment type="subcellular location">
    <subcellularLocation>
        <location evidence="1">Cell membrane</location>
        <topology evidence="1">Multi-pass membrane protein</topology>
    </subcellularLocation>
</comment>
<dbReference type="InterPro" id="IPR003688">
    <property type="entry name" value="TraG/VirD4"/>
</dbReference>
<accession>A0A2T2WGL4</accession>
<dbReference type="PANTHER" id="PTHR37937">
    <property type="entry name" value="CONJUGATIVE TRANSFER: DNA TRANSPORT"/>
    <property type="match status" value="1"/>
</dbReference>
<keyword evidence="5" id="KW-1133">Transmembrane helix</keyword>
<evidence type="ECO:0000256" key="2">
    <source>
        <dbReference type="ARBA" id="ARBA00008806"/>
    </source>
</evidence>
<sequence>MDFLRRRAFWVPFLFGAVLWLAVLPTVIIGLEALHHPFWQHLLIHHGYYPWIGWPPIWQYPAAKTLAAQLGGAGLLGWGYLRAKDTASREDDPLATAWATHGSVSYGSARWRKGREWQHGLSVVPHTALTPPPSTPPETVPPQPALGGIVCGRQGKQAVLATGDLHTLLIGVPGVGKTRRIILPTIAWCAAGGEALVLGDPKGELASWTTADLTARGYAVLRFDLRQPALSRRWNPLAPVIAAMQAGQWATASRQAWTIAHALVGQQPLGADNQLWSNTSETLIAALVLAVADGVQTGLTPDQQHLFSAYHILMTHAQGTALDQWFDATFPDRHPAKEAYAMIRTAAAETRQSIYVTATATLRLFADPEIAWLTAAQDPAWPLGRSALDIVEQLTQKPFAIFLVIPDEDSTRYPLATLFLTQLIQTLVDAANVKGRLPRRVTFLLDEFGNLPPIPDFEKALTVGRGRGLRFLLAVQALQQLRDQYDKKAEILSGTCQLWLYLGTADPDTAETLSKKCGQKTIQTQSTAQTLGTGGARSVTDTYTSRALVTADEILRWPVGKVLVLQQPGAFPGVLPAPDLSQWPIAKLWQPAPDTGATDLNQAVLTIPRYGQAKQNALGQPLERPALKAGWREAPLDDVNDGTAFS</sequence>
<dbReference type="SUPFAM" id="SSF52540">
    <property type="entry name" value="P-loop containing nucleoside triphosphate hydrolases"/>
    <property type="match status" value="1"/>
</dbReference>
<dbReference type="Pfam" id="PF02534">
    <property type="entry name" value="T4SS-DNA_transf"/>
    <property type="match status" value="1"/>
</dbReference>
<evidence type="ECO:0000256" key="6">
    <source>
        <dbReference type="ARBA" id="ARBA00023136"/>
    </source>
</evidence>
<protein>
    <submittedName>
        <fullName evidence="7">Conjugal transfer protein TraG</fullName>
    </submittedName>
</protein>
<keyword evidence="3" id="KW-1003">Cell membrane</keyword>
<comment type="caution">
    <text evidence="7">The sequence shown here is derived from an EMBL/GenBank/DDBJ whole genome shotgun (WGS) entry which is preliminary data.</text>
</comment>
<evidence type="ECO:0000256" key="5">
    <source>
        <dbReference type="ARBA" id="ARBA00022989"/>
    </source>
</evidence>
<dbReference type="GO" id="GO:0005886">
    <property type="term" value="C:plasma membrane"/>
    <property type="evidence" value="ECO:0007669"/>
    <property type="project" value="UniProtKB-SubCell"/>
</dbReference>
<evidence type="ECO:0000313" key="8">
    <source>
        <dbReference type="Proteomes" id="UP000242705"/>
    </source>
</evidence>
<evidence type="ECO:0000256" key="1">
    <source>
        <dbReference type="ARBA" id="ARBA00004651"/>
    </source>
</evidence>
<dbReference type="PANTHER" id="PTHR37937:SF1">
    <property type="entry name" value="CONJUGATIVE TRANSFER: DNA TRANSPORT"/>
    <property type="match status" value="1"/>
</dbReference>
<proteinExistence type="inferred from homology"/>
<dbReference type="InterPro" id="IPR051539">
    <property type="entry name" value="T4SS-coupling_protein"/>
</dbReference>
<dbReference type="Gene3D" id="3.40.50.300">
    <property type="entry name" value="P-loop containing nucleotide triphosphate hydrolases"/>
    <property type="match status" value="1"/>
</dbReference>
<keyword evidence="6" id="KW-0472">Membrane</keyword>
<dbReference type="CDD" id="cd01127">
    <property type="entry name" value="TrwB_TraG_TraD_VirD4"/>
    <property type="match status" value="1"/>
</dbReference>
<dbReference type="AlphaFoldDB" id="A0A2T2WGL4"/>
<dbReference type="NCBIfam" id="NF045973">
    <property type="entry name" value="conju_CD1115"/>
    <property type="match status" value="1"/>
</dbReference>
<gene>
    <name evidence="7" type="ORF">C7B47_17330</name>
</gene>
<evidence type="ECO:0000313" key="7">
    <source>
        <dbReference type="EMBL" id="PSR21360.1"/>
    </source>
</evidence>
<evidence type="ECO:0000256" key="4">
    <source>
        <dbReference type="ARBA" id="ARBA00022692"/>
    </source>
</evidence>
<comment type="similarity">
    <text evidence="2">Belongs to the VirD4/TraG family.</text>
</comment>
<organism evidence="7 8">
    <name type="scientific">Sulfobacillus thermosulfidooxidans</name>
    <dbReference type="NCBI Taxonomy" id="28034"/>
    <lineage>
        <taxon>Bacteria</taxon>
        <taxon>Bacillati</taxon>
        <taxon>Bacillota</taxon>
        <taxon>Clostridia</taxon>
        <taxon>Eubacteriales</taxon>
        <taxon>Clostridiales Family XVII. Incertae Sedis</taxon>
        <taxon>Sulfobacillus</taxon>
    </lineage>
</organism>